<proteinExistence type="predicted"/>
<protein>
    <submittedName>
        <fullName evidence="1">Uncharacterized protein</fullName>
    </submittedName>
</protein>
<name>A0A0A9CKB6_ARUDO</name>
<organism evidence="1">
    <name type="scientific">Arundo donax</name>
    <name type="common">Giant reed</name>
    <name type="synonym">Donax arundinaceus</name>
    <dbReference type="NCBI Taxonomy" id="35708"/>
    <lineage>
        <taxon>Eukaryota</taxon>
        <taxon>Viridiplantae</taxon>
        <taxon>Streptophyta</taxon>
        <taxon>Embryophyta</taxon>
        <taxon>Tracheophyta</taxon>
        <taxon>Spermatophyta</taxon>
        <taxon>Magnoliopsida</taxon>
        <taxon>Liliopsida</taxon>
        <taxon>Poales</taxon>
        <taxon>Poaceae</taxon>
        <taxon>PACMAD clade</taxon>
        <taxon>Arundinoideae</taxon>
        <taxon>Arundineae</taxon>
        <taxon>Arundo</taxon>
    </lineage>
</organism>
<accession>A0A0A9CKB6</accession>
<evidence type="ECO:0000313" key="1">
    <source>
        <dbReference type="EMBL" id="JAD76724.1"/>
    </source>
</evidence>
<dbReference type="EMBL" id="GBRH01221171">
    <property type="protein sequence ID" value="JAD76724.1"/>
    <property type="molecule type" value="Transcribed_RNA"/>
</dbReference>
<dbReference type="AlphaFoldDB" id="A0A0A9CKB6"/>
<sequence>MKYCAVCRVALRFGRNHSLILRAIRWWFLGRKVRSLCCLSSVSDSNFNLDGIVPISSTFS</sequence>
<reference evidence="1" key="2">
    <citation type="journal article" date="2015" name="Data Brief">
        <title>Shoot transcriptome of the giant reed, Arundo donax.</title>
        <authorList>
            <person name="Barrero R.A."/>
            <person name="Guerrero F.D."/>
            <person name="Moolhuijzen P."/>
            <person name="Goolsby J.A."/>
            <person name="Tidwell J."/>
            <person name="Bellgard S.E."/>
            <person name="Bellgard M.I."/>
        </authorList>
    </citation>
    <scope>NUCLEOTIDE SEQUENCE</scope>
    <source>
        <tissue evidence="1">Shoot tissue taken approximately 20 cm above the soil surface</tissue>
    </source>
</reference>
<reference evidence="1" key="1">
    <citation type="submission" date="2014-09" db="EMBL/GenBank/DDBJ databases">
        <authorList>
            <person name="Magalhaes I.L.F."/>
            <person name="Oliveira U."/>
            <person name="Santos F.R."/>
            <person name="Vidigal T.H.D.A."/>
            <person name="Brescovit A.D."/>
            <person name="Santos A.J."/>
        </authorList>
    </citation>
    <scope>NUCLEOTIDE SEQUENCE</scope>
    <source>
        <tissue evidence="1">Shoot tissue taken approximately 20 cm above the soil surface</tissue>
    </source>
</reference>